<evidence type="ECO:0000313" key="1">
    <source>
        <dbReference type="EMBL" id="MBB5225099.1"/>
    </source>
</evidence>
<dbReference type="EMBL" id="JACHFQ010000001">
    <property type="protein sequence ID" value="MBB5225099.1"/>
    <property type="molecule type" value="Genomic_DNA"/>
</dbReference>
<sequence>MENMEKIESLFVNQNEYKIIRLLGHGKGGYSYLAEKADSSESEKVVLKQIHHEPCSYYTFGNKIESEQKDYKRLCDAGIRIPKMLDIDLENERIVKEFIDGETIFDLVKNGGMKEEYLSLARQMAERAKEAGLNIDYFPTNFVVQKNADSGEEEIFYIDYECNDYMEEWNFENWGIKYWSKTSEFLDYLSKSN</sequence>
<comment type="caution">
    <text evidence="1">The sequence shown here is derived from an EMBL/GenBank/DDBJ whole genome shotgun (WGS) entry which is preliminary data.</text>
</comment>
<keyword evidence="1" id="KW-0723">Serine/threonine-protein kinase</keyword>
<keyword evidence="1" id="KW-0418">Kinase</keyword>
<name>A0A7W8G773_9SPIR</name>
<dbReference type="GO" id="GO:0004674">
    <property type="term" value="F:protein serine/threonine kinase activity"/>
    <property type="evidence" value="ECO:0007669"/>
    <property type="project" value="UniProtKB-KW"/>
</dbReference>
<organism evidence="1 2">
    <name type="scientific">Treponema ruminis</name>
    <dbReference type="NCBI Taxonomy" id="744515"/>
    <lineage>
        <taxon>Bacteria</taxon>
        <taxon>Pseudomonadati</taxon>
        <taxon>Spirochaetota</taxon>
        <taxon>Spirochaetia</taxon>
        <taxon>Spirochaetales</taxon>
        <taxon>Treponemataceae</taxon>
        <taxon>Treponema</taxon>
    </lineage>
</organism>
<reference evidence="1 2" key="1">
    <citation type="submission" date="2020-08" db="EMBL/GenBank/DDBJ databases">
        <title>Genomic Encyclopedia of Type Strains, Phase IV (KMG-IV): sequencing the most valuable type-strain genomes for metagenomic binning, comparative biology and taxonomic classification.</title>
        <authorList>
            <person name="Goeker M."/>
        </authorList>
    </citation>
    <scope>NUCLEOTIDE SEQUENCE [LARGE SCALE GENOMIC DNA]</scope>
    <source>
        <strain evidence="1 2">DSM 103462</strain>
    </source>
</reference>
<dbReference type="SUPFAM" id="SSF56112">
    <property type="entry name" value="Protein kinase-like (PK-like)"/>
    <property type="match status" value="1"/>
</dbReference>
<keyword evidence="2" id="KW-1185">Reference proteome</keyword>
<dbReference type="Proteomes" id="UP000518887">
    <property type="component" value="Unassembled WGS sequence"/>
</dbReference>
<dbReference type="Gene3D" id="1.10.510.10">
    <property type="entry name" value="Transferase(Phosphotransferase) domain 1"/>
    <property type="match status" value="1"/>
</dbReference>
<keyword evidence="1" id="KW-0808">Transferase</keyword>
<dbReference type="AlphaFoldDB" id="A0A7W8G773"/>
<accession>A0A7W8G773</accession>
<dbReference type="RefSeq" id="WP_246462660.1">
    <property type="nucleotide sequence ID" value="NZ_CP031518.1"/>
</dbReference>
<gene>
    <name evidence="1" type="ORF">HNP76_000439</name>
</gene>
<proteinExistence type="predicted"/>
<protein>
    <submittedName>
        <fullName evidence="1">Serine/threonine protein kinase</fullName>
    </submittedName>
</protein>
<dbReference type="InterPro" id="IPR011009">
    <property type="entry name" value="Kinase-like_dom_sf"/>
</dbReference>
<evidence type="ECO:0000313" key="2">
    <source>
        <dbReference type="Proteomes" id="UP000518887"/>
    </source>
</evidence>